<proteinExistence type="inferred from homology"/>
<accession>A0ABS3VSH3</accession>
<reference evidence="3 4" key="1">
    <citation type="submission" date="2019-12" db="EMBL/GenBank/DDBJ databases">
        <title>Whole genome sequencing of endophytic Actinobacterium Micromonospora sp. MPMI6T.</title>
        <authorList>
            <person name="Evv R."/>
            <person name="Podile A.R."/>
        </authorList>
    </citation>
    <scope>NUCLEOTIDE SEQUENCE [LARGE SCALE GENOMIC DNA]</scope>
    <source>
        <strain evidence="3 4">MPMI6</strain>
    </source>
</reference>
<dbReference type="Pfam" id="PF08327">
    <property type="entry name" value="AHSA1"/>
    <property type="match status" value="1"/>
</dbReference>
<sequence length="170" mass="19169">MAVVSTHRDEQALTLTFVAEFAASVDRVWQVWQDPRQLERWWGPPTWPATFDRHEFVVGGQSRYHMTGPEGEKARGWWTITAIDAPHRLEFEDGFSDENGEPVDADDPIRMTVTIEPVESGTRMTTVAAFASTDRMEQLVAMGMAEGMREAMGQIDALLARQEVRKGTES</sequence>
<evidence type="ECO:0000313" key="4">
    <source>
        <dbReference type="Proteomes" id="UP000823521"/>
    </source>
</evidence>
<dbReference type="EMBL" id="WVUH01000126">
    <property type="protein sequence ID" value="MBO4207496.1"/>
    <property type="molecule type" value="Genomic_DNA"/>
</dbReference>
<feature type="domain" description="Activator of Hsp90 ATPase homologue 1/2-like C-terminal" evidence="2">
    <location>
        <begin position="23"/>
        <end position="159"/>
    </location>
</feature>
<dbReference type="Gene3D" id="3.30.530.20">
    <property type="match status" value="1"/>
</dbReference>
<protein>
    <submittedName>
        <fullName evidence="3">SRPBCC domain-containing protein</fullName>
    </submittedName>
</protein>
<dbReference type="Proteomes" id="UP000823521">
    <property type="component" value="Unassembled WGS sequence"/>
</dbReference>
<dbReference type="InterPro" id="IPR013538">
    <property type="entry name" value="ASHA1/2-like_C"/>
</dbReference>
<keyword evidence="4" id="KW-1185">Reference proteome</keyword>
<dbReference type="SUPFAM" id="SSF55961">
    <property type="entry name" value="Bet v1-like"/>
    <property type="match status" value="1"/>
</dbReference>
<dbReference type="InterPro" id="IPR023393">
    <property type="entry name" value="START-like_dom_sf"/>
</dbReference>
<evidence type="ECO:0000259" key="2">
    <source>
        <dbReference type="Pfam" id="PF08327"/>
    </source>
</evidence>
<organism evidence="3 4">
    <name type="scientific">Micromonospora echinofusca</name>
    <dbReference type="NCBI Taxonomy" id="47858"/>
    <lineage>
        <taxon>Bacteria</taxon>
        <taxon>Bacillati</taxon>
        <taxon>Actinomycetota</taxon>
        <taxon>Actinomycetes</taxon>
        <taxon>Micromonosporales</taxon>
        <taxon>Micromonosporaceae</taxon>
        <taxon>Micromonospora</taxon>
    </lineage>
</organism>
<evidence type="ECO:0000256" key="1">
    <source>
        <dbReference type="ARBA" id="ARBA00006817"/>
    </source>
</evidence>
<dbReference type="CDD" id="cd07814">
    <property type="entry name" value="SRPBCC_CalC_Aha1-like"/>
    <property type="match status" value="1"/>
</dbReference>
<gene>
    <name evidence="3" type="ORF">GSF22_15980</name>
</gene>
<name>A0ABS3VSH3_MICEH</name>
<comment type="caution">
    <text evidence="3">The sequence shown here is derived from an EMBL/GenBank/DDBJ whole genome shotgun (WGS) entry which is preliminary data.</text>
</comment>
<evidence type="ECO:0000313" key="3">
    <source>
        <dbReference type="EMBL" id="MBO4207496.1"/>
    </source>
</evidence>
<dbReference type="RefSeq" id="WP_208814388.1">
    <property type="nucleotide sequence ID" value="NZ_WVUH01000126.1"/>
</dbReference>
<comment type="similarity">
    <text evidence="1">Belongs to the AHA1 family.</text>
</comment>